<sequence length="109" mass="12295">MTDKPIINLIKWDENTDGKLCDANMAKKLQIMGYHSIKYTFPPGTDFPDHAHNVTKMDAITSGQFFISMHGQNRVLQPGDIVEVPRQVVHNAHVIGSDSVTFFDSTKYM</sequence>
<accession>A0AAV4HJH0</accession>
<dbReference type="SUPFAM" id="SSF51182">
    <property type="entry name" value="RmlC-like cupins"/>
    <property type="match status" value="1"/>
</dbReference>
<organism evidence="2 3">
    <name type="scientific">Elysia marginata</name>
    <dbReference type="NCBI Taxonomy" id="1093978"/>
    <lineage>
        <taxon>Eukaryota</taxon>
        <taxon>Metazoa</taxon>
        <taxon>Spiralia</taxon>
        <taxon>Lophotrochozoa</taxon>
        <taxon>Mollusca</taxon>
        <taxon>Gastropoda</taxon>
        <taxon>Heterobranchia</taxon>
        <taxon>Euthyneura</taxon>
        <taxon>Panpulmonata</taxon>
        <taxon>Sacoglossa</taxon>
        <taxon>Placobranchoidea</taxon>
        <taxon>Plakobranchidae</taxon>
        <taxon>Elysia</taxon>
    </lineage>
</organism>
<keyword evidence="3" id="KW-1185">Reference proteome</keyword>
<dbReference type="Gene3D" id="2.60.120.10">
    <property type="entry name" value="Jelly Rolls"/>
    <property type="match status" value="1"/>
</dbReference>
<proteinExistence type="predicted"/>
<keyword evidence="2" id="KW-0675">Receptor</keyword>
<gene>
    <name evidence="2" type="ORF">ElyMa_000989900</name>
</gene>
<dbReference type="EMBL" id="BMAT01002019">
    <property type="protein sequence ID" value="GFR97291.1"/>
    <property type="molecule type" value="Genomic_DNA"/>
</dbReference>
<dbReference type="InterPro" id="IPR011051">
    <property type="entry name" value="RmlC_Cupin_sf"/>
</dbReference>
<dbReference type="Pfam" id="PF07883">
    <property type="entry name" value="Cupin_2"/>
    <property type="match status" value="1"/>
</dbReference>
<comment type="caution">
    <text evidence="2">The sequence shown here is derived from an EMBL/GenBank/DDBJ whole genome shotgun (WGS) entry which is preliminary data.</text>
</comment>
<evidence type="ECO:0000313" key="2">
    <source>
        <dbReference type="EMBL" id="GFR97291.1"/>
    </source>
</evidence>
<dbReference type="InterPro" id="IPR014710">
    <property type="entry name" value="RmlC-like_jellyroll"/>
</dbReference>
<dbReference type="InterPro" id="IPR052535">
    <property type="entry name" value="Bacilysin_H2HPP_isomerase"/>
</dbReference>
<evidence type="ECO:0000313" key="3">
    <source>
        <dbReference type="Proteomes" id="UP000762676"/>
    </source>
</evidence>
<dbReference type="Proteomes" id="UP000762676">
    <property type="component" value="Unassembled WGS sequence"/>
</dbReference>
<name>A0AAV4HJH0_9GAST</name>
<dbReference type="PANTHER" id="PTHR40112:SF1">
    <property type="entry name" value="H2HPP ISOMERASE"/>
    <property type="match status" value="1"/>
</dbReference>
<protein>
    <submittedName>
        <fullName evidence="2">Nicotinic acetylcholine receptor subunit alpha 8</fullName>
    </submittedName>
</protein>
<evidence type="ECO:0000259" key="1">
    <source>
        <dbReference type="Pfam" id="PF07883"/>
    </source>
</evidence>
<feature type="domain" description="Cupin type-2" evidence="1">
    <location>
        <begin position="39"/>
        <end position="104"/>
    </location>
</feature>
<dbReference type="AlphaFoldDB" id="A0AAV4HJH0"/>
<reference evidence="2 3" key="1">
    <citation type="journal article" date="2021" name="Elife">
        <title>Chloroplast acquisition without the gene transfer in kleptoplastic sea slugs, Plakobranchus ocellatus.</title>
        <authorList>
            <person name="Maeda T."/>
            <person name="Takahashi S."/>
            <person name="Yoshida T."/>
            <person name="Shimamura S."/>
            <person name="Takaki Y."/>
            <person name="Nagai Y."/>
            <person name="Toyoda A."/>
            <person name="Suzuki Y."/>
            <person name="Arimoto A."/>
            <person name="Ishii H."/>
            <person name="Satoh N."/>
            <person name="Nishiyama T."/>
            <person name="Hasebe M."/>
            <person name="Maruyama T."/>
            <person name="Minagawa J."/>
            <person name="Obokata J."/>
            <person name="Shigenobu S."/>
        </authorList>
    </citation>
    <scope>NUCLEOTIDE SEQUENCE [LARGE SCALE GENOMIC DNA]</scope>
</reference>
<dbReference type="InterPro" id="IPR013096">
    <property type="entry name" value="Cupin_2"/>
</dbReference>
<dbReference type="PANTHER" id="PTHR40112">
    <property type="entry name" value="H2HPP ISOMERASE"/>
    <property type="match status" value="1"/>
</dbReference>